<sequence length="552" mass="61233">MEDVGTRESPERVEAGEIPSETGTTFVLIHGHSFSFGLGDLRLWLRHASTGVALDSIAGIYRLLQSDYRVDYFFEVRDARNAEVLLRAGERSTRSSGARYLPRESFEQATTGLRREEVDAAPASASEAKGRVKLPSFKKTVPLRAPSNERRAPAPQGRWRPPSPRIALSDDILALLLPGRDNGCVGTVPPPLGLGIDATRVHLLLGTATLDDRENDLTARRIANGVLRHDTLALLNGIVLKGRTYPLRGSNREPALAMRFTDPDVAGRMAARAVWDVPSRAPPTAPRAERFAVRPRTDQEPAASEVRTRSLLLRMTDPKKPLIERLRPAASDGTRALMDRMEIGLKDRVSTSVSTKRRRAHNRPQKRVERLLRMEEEIRREWEEFRRTDAEIDWFIDQEESLPVHDDEDDFLRSALVYVTEVLPRVTRPQSWVQARVPLSRGLALRICKKTTTGLAIVVMLPGAPNPSRLHLANLEAEGEGSNAESDAGEPDDVPEVQAAECEQMDREAAVEVADEDDGGESVPQTRKKKAKEGGGERRKDVVGREGGEGEK</sequence>
<organism evidence="2 3">
    <name type="scientific">Mycena albidolilacea</name>
    <dbReference type="NCBI Taxonomy" id="1033008"/>
    <lineage>
        <taxon>Eukaryota</taxon>
        <taxon>Fungi</taxon>
        <taxon>Dikarya</taxon>
        <taxon>Basidiomycota</taxon>
        <taxon>Agaricomycotina</taxon>
        <taxon>Agaricomycetes</taxon>
        <taxon>Agaricomycetidae</taxon>
        <taxon>Agaricales</taxon>
        <taxon>Marasmiineae</taxon>
        <taxon>Mycenaceae</taxon>
        <taxon>Mycena</taxon>
    </lineage>
</organism>
<evidence type="ECO:0000313" key="3">
    <source>
        <dbReference type="Proteomes" id="UP001218218"/>
    </source>
</evidence>
<dbReference type="Proteomes" id="UP001218218">
    <property type="component" value="Unassembled WGS sequence"/>
</dbReference>
<keyword evidence="3" id="KW-1185">Reference proteome</keyword>
<evidence type="ECO:0000256" key="1">
    <source>
        <dbReference type="SAM" id="MobiDB-lite"/>
    </source>
</evidence>
<feature type="region of interest" description="Disordered" evidence="1">
    <location>
        <begin position="139"/>
        <end position="165"/>
    </location>
</feature>
<evidence type="ECO:0000313" key="2">
    <source>
        <dbReference type="EMBL" id="KAJ7323920.1"/>
    </source>
</evidence>
<protein>
    <submittedName>
        <fullName evidence="2">Uncharacterized protein</fullName>
    </submittedName>
</protein>
<gene>
    <name evidence="2" type="ORF">DFH08DRAFT_817402</name>
</gene>
<reference evidence="2" key="1">
    <citation type="submission" date="2023-03" db="EMBL/GenBank/DDBJ databases">
        <title>Massive genome expansion in bonnet fungi (Mycena s.s.) driven by repeated elements and novel gene families across ecological guilds.</title>
        <authorList>
            <consortium name="Lawrence Berkeley National Laboratory"/>
            <person name="Harder C.B."/>
            <person name="Miyauchi S."/>
            <person name="Viragh M."/>
            <person name="Kuo A."/>
            <person name="Thoen E."/>
            <person name="Andreopoulos B."/>
            <person name="Lu D."/>
            <person name="Skrede I."/>
            <person name="Drula E."/>
            <person name="Henrissat B."/>
            <person name="Morin E."/>
            <person name="Kohler A."/>
            <person name="Barry K."/>
            <person name="LaButti K."/>
            <person name="Morin E."/>
            <person name="Salamov A."/>
            <person name="Lipzen A."/>
            <person name="Mereny Z."/>
            <person name="Hegedus B."/>
            <person name="Baldrian P."/>
            <person name="Stursova M."/>
            <person name="Weitz H."/>
            <person name="Taylor A."/>
            <person name="Grigoriev I.V."/>
            <person name="Nagy L.G."/>
            <person name="Martin F."/>
            <person name="Kauserud H."/>
        </authorList>
    </citation>
    <scope>NUCLEOTIDE SEQUENCE</scope>
    <source>
        <strain evidence="2">CBHHK002</strain>
    </source>
</reference>
<comment type="caution">
    <text evidence="2">The sequence shown here is derived from an EMBL/GenBank/DDBJ whole genome shotgun (WGS) entry which is preliminary data.</text>
</comment>
<feature type="compositionally biased region" description="Basic and acidic residues" evidence="1">
    <location>
        <begin position="532"/>
        <end position="552"/>
    </location>
</feature>
<feature type="region of interest" description="Disordered" evidence="1">
    <location>
        <begin position="477"/>
        <end position="552"/>
    </location>
</feature>
<proteinExistence type="predicted"/>
<dbReference type="EMBL" id="JARIHO010000045">
    <property type="protein sequence ID" value="KAJ7323920.1"/>
    <property type="molecule type" value="Genomic_DNA"/>
</dbReference>
<accession>A0AAD6ZIE2</accession>
<name>A0AAD6ZIE2_9AGAR</name>
<dbReference type="AlphaFoldDB" id="A0AAD6ZIE2"/>